<dbReference type="InterPro" id="IPR050832">
    <property type="entry name" value="Bact_Acetyltransf"/>
</dbReference>
<evidence type="ECO:0000313" key="6">
    <source>
        <dbReference type="Proteomes" id="UP001501585"/>
    </source>
</evidence>
<evidence type="ECO:0000256" key="3">
    <source>
        <dbReference type="SAM" id="MobiDB-lite"/>
    </source>
</evidence>
<dbReference type="Pfam" id="PF00583">
    <property type="entry name" value="Acetyltransf_1"/>
    <property type="match status" value="1"/>
</dbReference>
<dbReference type="PROSITE" id="PS51186">
    <property type="entry name" value="GNAT"/>
    <property type="match status" value="1"/>
</dbReference>
<feature type="domain" description="N-acetyltransferase" evidence="4">
    <location>
        <begin position="8"/>
        <end position="154"/>
    </location>
</feature>
<dbReference type="InterPro" id="IPR000182">
    <property type="entry name" value="GNAT_dom"/>
</dbReference>
<gene>
    <name evidence="5" type="ORF">GCM10009799_19070</name>
</gene>
<dbReference type="CDD" id="cd04301">
    <property type="entry name" value="NAT_SF"/>
    <property type="match status" value="1"/>
</dbReference>
<dbReference type="PANTHER" id="PTHR43877">
    <property type="entry name" value="AMINOALKYLPHOSPHONATE N-ACETYLTRANSFERASE-RELATED-RELATED"/>
    <property type="match status" value="1"/>
</dbReference>
<keyword evidence="6" id="KW-1185">Reference proteome</keyword>
<comment type="caution">
    <text evidence="5">The sequence shown here is derived from an EMBL/GenBank/DDBJ whole genome shotgun (WGS) entry which is preliminary data.</text>
</comment>
<dbReference type="Proteomes" id="UP001501585">
    <property type="component" value="Unassembled WGS sequence"/>
</dbReference>
<dbReference type="InterPro" id="IPR006464">
    <property type="entry name" value="AcTrfase_RimI/Ard1"/>
</dbReference>
<proteinExistence type="predicted"/>
<name>A0ABN2SVX4_9ACTN</name>
<organism evidence="5 6">
    <name type="scientific">Nocardiopsis rhodophaea</name>
    <dbReference type="NCBI Taxonomy" id="280238"/>
    <lineage>
        <taxon>Bacteria</taxon>
        <taxon>Bacillati</taxon>
        <taxon>Actinomycetota</taxon>
        <taxon>Actinomycetes</taxon>
        <taxon>Streptosporangiales</taxon>
        <taxon>Nocardiopsidaceae</taxon>
        <taxon>Nocardiopsis</taxon>
    </lineage>
</organism>
<evidence type="ECO:0000256" key="2">
    <source>
        <dbReference type="ARBA" id="ARBA00023315"/>
    </source>
</evidence>
<keyword evidence="1" id="KW-0808">Transferase</keyword>
<dbReference type="InterPro" id="IPR016181">
    <property type="entry name" value="Acyl_CoA_acyltransferase"/>
</dbReference>
<feature type="compositionally biased region" description="Low complexity" evidence="3">
    <location>
        <begin position="164"/>
        <end position="179"/>
    </location>
</feature>
<dbReference type="SUPFAM" id="SSF55729">
    <property type="entry name" value="Acyl-CoA N-acyltransferases (Nat)"/>
    <property type="match status" value="1"/>
</dbReference>
<keyword evidence="2" id="KW-0012">Acyltransferase</keyword>
<dbReference type="Gene3D" id="3.40.630.30">
    <property type="match status" value="1"/>
</dbReference>
<evidence type="ECO:0000259" key="4">
    <source>
        <dbReference type="PROSITE" id="PS51186"/>
    </source>
</evidence>
<accession>A0ABN2SVX4</accession>
<feature type="region of interest" description="Disordered" evidence="3">
    <location>
        <begin position="159"/>
        <end position="200"/>
    </location>
</feature>
<dbReference type="EMBL" id="BAAAPC010000007">
    <property type="protein sequence ID" value="GAA1993352.1"/>
    <property type="molecule type" value="Genomic_DNA"/>
</dbReference>
<protein>
    <recommendedName>
        <fullName evidence="4">N-acetyltransferase domain-containing protein</fullName>
    </recommendedName>
</protein>
<evidence type="ECO:0000256" key="1">
    <source>
        <dbReference type="ARBA" id="ARBA00022679"/>
    </source>
</evidence>
<sequence>MAGVTPGVALRPMAAADVAQVIRLEGELFPKDAWTEGMLRGEMAEASRHYVVAHDDNDEETVVGYAGLRAVPPQGDVQTIAVAESHWGRGIGSALLTELVNEAGERGVTDLFLEVRSDNPRARELYRRFGFTEIGIRRRYYQDADAIVMRRSATAAERAAGGLSASANGTRAGAGAATSPDLSTSTGADATVAENEEKTR</sequence>
<dbReference type="NCBIfam" id="TIGR01575">
    <property type="entry name" value="rimI"/>
    <property type="match status" value="1"/>
</dbReference>
<reference evidence="5 6" key="1">
    <citation type="journal article" date="2019" name="Int. J. Syst. Evol. Microbiol.">
        <title>The Global Catalogue of Microorganisms (GCM) 10K type strain sequencing project: providing services to taxonomists for standard genome sequencing and annotation.</title>
        <authorList>
            <consortium name="The Broad Institute Genomics Platform"/>
            <consortium name="The Broad Institute Genome Sequencing Center for Infectious Disease"/>
            <person name="Wu L."/>
            <person name="Ma J."/>
        </authorList>
    </citation>
    <scope>NUCLEOTIDE SEQUENCE [LARGE SCALE GENOMIC DNA]</scope>
    <source>
        <strain evidence="5 6">JCM 15313</strain>
    </source>
</reference>
<evidence type="ECO:0000313" key="5">
    <source>
        <dbReference type="EMBL" id="GAA1993352.1"/>
    </source>
</evidence>